<organism evidence="2 3">
    <name type="scientific">Clostridium saudiense</name>
    <dbReference type="NCBI Taxonomy" id="1414720"/>
    <lineage>
        <taxon>Bacteria</taxon>
        <taxon>Bacillati</taxon>
        <taxon>Bacillota</taxon>
        <taxon>Clostridia</taxon>
        <taxon>Eubacteriales</taxon>
        <taxon>Clostridiaceae</taxon>
        <taxon>Clostridium</taxon>
    </lineage>
</organism>
<reference evidence="2 3" key="1">
    <citation type="journal article" date="2021" name="Sci. Rep.">
        <title>The distribution of antibiotic resistance genes in chicken gut microbiota commensals.</title>
        <authorList>
            <person name="Juricova H."/>
            <person name="Matiasovicova J."/>
            <person name="Kubasova T."/>
            <person name="Cejkova D."/>
            <person name="Rychlik I."/>
        </authorList>
    </citation>
    <scope>NUCLEOTIDE SEQUENCE [LARGE SCALE GENOMIC DNA]</scope>
    <source>
        <strain evidence="2 3">An435</strain>
    </source>
</reference>
<evidence type="ECO:0000313" key="2">
    <source>
        <dbReference type="EMBL" id="MBM6820096.1"/>
    </source>
</evidence>
<evidence type="ECO:0000313" key="3">
    <source>
        <dbReference type="Proteomes" id="UP000767334"/>
    </source>
</evidence>
<sequence>MEIFIAALLIIVAGYILFKNIKKSSKGDCNCGSCSSHCSKYKK</sequence>
<comment type="caution">
    <text evidence="2">The sequence shown here is derived from an EMBL/GenBank/DDBJ whole genome shotgun (WGS) entry which is preliminary data.</text>
</comment>
<accession>A0ABS2FID9</accession>
<dbReference type="Proteomes" id="UP000767334">
    <property type="component" value="Unassembled WGS sequence"/>
</dbReference>
<feature type="region of interest" description="Disordered" evidence="1">
    <location>
        <begin position="24"/>
        <end position="43"/>
    </location>
</feature>
<feature type="compositionally biased region" description="Polar residues" evidence="1">
    <location>
        <begin position="33"/>
        <end position="43"/>
    </location>
</feature>
<proteinExistence type="predicted"/>
<name>A0ABS2FID9_9CLOT</name>
<keyword evidence="3" id="KW-1185">Reference proteome</keyword>
<protein>
    <submittedName>
        <fullName evidence="2">FeoB-associated Cys-rich membrane protein</fullName>
    </submittedName>
</protein>
<evidence type="ECO:0000256" key="1">
    <source>
        <dbReference type="SAM" id="MobiDB-lite"/>
    </source>
</evidence>
<dbReference type="RefSeq" id="WP_193553913.1">
    <property type="nucleotide sequence ID" value="NZ_JACJLL010000083.1"/>
</dbReference>
<gene>
    <name evidence="2" type="ORF">H6A19_12240</name>
</gene>
<dbReference type="Pfam" id="PF12669">
    <property type="entry name" value="FeoB_associated"/>
    <property type="match status" value="1"/>
</dbReference>
<dbReference type="EMBL" id="JACJLL010000083">
    <property type="protein sequence ID" value="MBM6820096.1"/>
    <property type="molecule type" value="Genomic_DNA"/>
</dbReference>